<evidence type="ECO:0000256" key="2">
    <source>
        <dbReference type="ARBA" id="ARBA00022598"/>
    </source>
</evidence>
<proteinExistence type="inferred from homology"/>
<dbReference type="PANTHER" id="PTHR23132">
    <property type="entry name" value="D-ALANINE--D-ALANINE LIGASE"/>
    <property type="match status" value="1"/>
</dbReference>
<keyword evidence="3" id="KW-0547">Nucleotide-binding</keyword>
<dbReference type="AlphaFoldDB" id="A0A2V3VCT3"/>
<dbReference type="Proteomes" id="UP000248014">
    <property type="component" value="Unassembled WGS sequence"/>
</dbReference>
<accession>A0A2V3VCT3</accession>
<keyword evidence="3" id="KW-0067">ATP-binding</keyword>
<sequence>MTQYPAPQTIDAKTRATLKVLFLAKHALGDGSLHPEDGNHAVYHNEVRTILEGLFDNLVVGNQYAMLFDPPEVDFVFSLLNRGGFVNSEMLVPLLCNRKGLPYLGGSPILRGLSDDKHLSKLVARARGIPTADWAIYRKGGPVDEKFCPMAERMVIKPNASSASWGVRDAGDWAAVKDAVAAIHEEGHDAIVEPFLTGSDVEVPVVTMHGRPLTLPMMLFEQADPTHLRTYWEKRDLVERASKYELVDFEGSPFEAEIAAHTANLAQEFVPFDYGRYEFRLDEEKGELNFLEVNLNCNLWSQKVFGRSAVRAGWTQEQLIETIVAESLRSHGLMD</sequence>
<dbReference type="Gene3D" id="3.30.470.20">
    <property type="entry name" value="ATP-grasp fold, B domain"/>
    <property type="match status" value="1"/>
</dbReference>
<gene>
    <name evidence="5" type="ORF">C7451_108181</name>
</gene>
<feature type="domain" description="ATP-grasp" evidence="4">
    <location>
        <begin position="121"/>
        <end position="325"/>
    </location>
</feature>
<dbReference type="InterPro" id="IPR011761">
    <property type="entry name" value="ATP-grasp"/>
</dbReference>
<dbReference type="OrthoDB" id="7417619at2"/>
<dbReference type="SUPFAM" id="SSF56059">
    <property type="entry name" value="Glutathione synthetase ATP-binding domain-like"/>
    <property type="match status" value="1"/>
</dbReference>
<evidence type="ECO:0000313" key="6">
    <source>
        <dbReference type="Proteomes" id="UP000248014"/>
    </source>
</evidence>
<evidence type="ECO:0000256" key="3">
    <source>
        <dbReference type="PROSITE-ProRule" id="PRU00409"/>
    </source>
</evidence>
<dbReference type="Gene3D" id="3.30.1490.20">
    <property type="entry name" value="ATP-grasp fold, A domain"/>
    <property type="match status" value="1"/>
</dbReference>
<dbReference type="PROSITE" id="PS50975">
    <property type="entry name" value="ATP_GRASP"/>
    <property type="match status" value="1"/>
</dbReference>
<dbReference type="EMBL" id="QJJM01000008">
    <property type="protein sequence ID" value="PXW74519.1"/>
    <property type="molecule type" value="Genomic_DNA"/>
</dbReference>
<keyword evidence="2 5" id="KW-0436">Ligase</keyword>
<evidence type="ECO:0000256" key="1">
    <source>
        <dbReference type="ARBA" id="ARBA00010871"/>
    </source>
</evidence>
<dbReference type="InterPro" id="IPR013815">
    <property type="entry name" value="ATP_grasp_subdomain_1"/>
</dbReference>
<dbReference type="GO" id="GO:0008716">
    <property type="term" value="F:D-alanine-D-alanine ligase activity"/>
    <property type="evidence" value="ECO:0007669"/>
    <property type="project" value="InterPro"/>
</dbReference>
<keyword evidence="6" id="KW-1185">Reference proteome</keyword>
<reference evidence="5 6" key="1">
    <citation type="submission" date="2018-05" db="EMBL/GenBank/DDBJ databases">
        <title>Genomic Encyclopedia of Type Strains, Phase IV (KMG-IV): sequencing the most valuable type-strain genomes for metagenomic binning, comparative biology and taxonomic classification.</title>
        <authorList>
            <person name="Goeker M."/>
        </authorList>
    </citation>
    <scope>NUCLEOTIDE SEQUENCE [LARGE SCALE GENOMIC DNA]</scope>
    <source>
        <strain evidence="5 6">DSM 3183</strain>
    </source>
</reference>
<organism evidence="5 6">
    <name type="scientific">Blastomonas natatoria</name>
    <dbReference type="NCBI Taxonomy" id="34015"/>
    <lineage>
        <taxon>Bacteria</taxon>
        <taxon>Pseudomonadati</taxon>
        <taxon>Pseudomonadota</taxon>
        <taxon>Alphaproteobacteria</taxon>
        <taxon>Sphingomonadales</taxon>
        <taxon>Sphingomonadaceae</taxon>
        <taxon>Blastomonas</taxon>
    </lineage>
</organism>
<name>A0A2V3VCT3_9SPHN</name>
<dbReference type="GO" id="GO:0046872">
    <property type="term" value="F:metal ion binding"/>
    <property type="evidence" value="ECO:0007669"/>
    <property type="project" value="InterPro"/>
</dbReference>
<comment type="caution">
    <text evidence="5">The sequence shown here is derived from an EMBL/GenBank/DDBJ whole genome shotgun (WGS) entry which is preliminary data.</text>
</comment>
<dbReference type="GO" id="GO:0005524">
    <property type="term" value="F:ATP binding"/>
    <property type="evidence" value="ECO:0007669"/>
    <property type="project" value="UniProtKB-UniRule"/>
</dbReference>
<protein>
    <submittedName>
        <fullName evidence="5">D-alanine-D-alanine ligase</fullName>
    </submittedName>
</protein>
<dbReference type="Pfam" id="PF07478">
    <property type="entry name" value="Dala_Dala_lig_C"/>
    <property type="match status" value="1"/>
</dbReference>
<dbReference type="RefSeq" id="WP_110299191.1">
    <property type="nucleotide sequence ID" value="NZ_QJJM01000008.1"/>
</dbReference>
<dbReference type="PANTHER" id="PTHR23132:SF23">
    <property type="entry name" value="D-ALANINE--D-ALANINE LIGASE B"/>
    <property type="match status" value="1"/>
</dbReference>
<evidence type="ECO:0000313" key="5">
    <source>
        <dbReference type="EMBL" id="PXW74519.1"/>
    </source>
</evidence>
<comment type="similarity">
    <text evidence="1">Belongs to the D-alanine--D-alanine ligase family.</text>
</comment>
<dbReference type="InterPro" id="IPR011095">
    <property type="entry name" value="Dala_Dala_lig_C"/>
</dbReference>
<evidence type="ECO:0000259" key="4">
    <source>
        <dbReference type="PROSITE" id="PS50975"/>
    </source>
</evidence>